<dbReference type="eggNOG" id="ENOG50332ZP">
    <property type="taxonomic scope" value="Bacteria"/>
</dbReference>
<reference evidence="2" key="1">
    <citation type="submission" date="2014-06" db="EMBL/GenBank/DDBJ databases">
        <authorList>
            <person name="Winans N.J."/>
            <person name="Newell P.D."/>
            <person name="Douglas A.E."/>
        </authorList>
    </citation>
    <scope>NUCLEOTIDE SEQUENCE [LARGE SCALE GENOMIC DNA]</scope>
</reference>
<evidence type="ECO:0000313" key="1">
    <source>
        <dbReference type="EMBL" id="OUJ13970.1"/>
    </source>
</evidence>
<dbReference type="Proteomes" id="UP000194931">
    <property type="component" value="Unassembled WGS sequence"/>
</dbReference>
<dbReference type="STRING" id="1236501.GCA_000613865_01182"/>
<gene>
    <name evidence="1" type="ORF">HK26_04540</name>
</gene>
<organism evidence="1 2">
    <name type="scientific">Acetobacter okinawensis</name>
    <dbReference type="NCBI Taxonomy" id="1076594"/>
    <lineage>
        <taxon>Bacteria</taxon>
        <taxon>Pseudomonadati</taxon>
        <taxon>Pseudomonadota</taxon>
        <taxon>Alphaproteobacteria</taxon>
        <taxon>Acetobacterales</taxon>
        <taxon>Acetobacteraceae</taxon>
        <taxon>Acetobacter</taxon>
    </lineage>
</organism>
<evidence type="ECO:0000313" key="2">
    <source>
        <dbReference type="Proteomes" id="UP000194931"/>
    </source>
</evidence>
<protein>
    <submittedName>
        <fullName evidence="1">Uncharacterized protein</fullName>
    </submittedName>
</protein>
<sequence length="175" mass="18753">MASSMLTENRPLFSLSHSGIRYVCVSGHAQACMALRAADQAAYGGCVGLLSPPGAVAFMGVSWWHALMDGVAESATRSFVHVLDCDSSPAGALMALRCGQQAAILRQQNPQYETVRALYAQQNAALLPQCPPSFNLITPLSAISSLVGYFAHGYCQHQHPENNVPDTRQKKDCST</sequence>
<accession>A0A252BYE8</accession>
<dbReference type="EMBL" id="JOPJ01000002">
    <property type="protein sequence ID" value="OUJ13970.1"/>
    <property type="molecule type" value="Genomic_DNA"/>
</dbReference>
<proteinExistence type="predicted"/>
<dbReference type="AlphaFoldDB" id="A0A252BYE8"/>
<name>A0A252BYE8_9PROT</name>
<keyword evidence="2" id="KW-1185">Reference proteome</keyword>
<comment type="caution">
    <text evidence="1">The sequence shown here is derived from an EMBL/GenBank/DDBJ whole genome shotgun (WGS) entry which is preliminary data.</text>
</comment>